<dbReference type="AlphaFoldDB" id="A0A1M6HKS7"/>
<reference evidence="1 2" key="1">
    <citation type="submission" date="2016-11" db="EMBL/GenBank/DDBJ databases">
        <authorList>
            <person name="Jaros S."/>
            <person name="Januszkiewicz K."/>
            <person name="Wedrychowicz H."/>
        </authorList>
    </citation>
    <scope>NUCLEOTIDE SEQUENCE [LARGE SCALE GENOMIC DNA]</scope>
    <source>
        <strain evidence="1 2">DSM 21864</strain>
    </source>
</reference>
<dbReference type="Proteomes" id="UP000184080">
    <property type="component" value="Unassembled WGS sequence"/>
</dbReference>
<evidence type="ECO:0008006" key="3">
    <source>
        <dbReference type="Google" id="ProtNLM"/>
    </source>
</evidence>
<accession>A0A1M6HKS7</accession>
<evidence type="ECO:0000313" key="2">
    <source>
        <dbReference type="Proteomes" id="UP000184080"/>
    </source>
</evidence>
<evidence type="ECO:0000313" key="1">
    <source>
        <dbReference type="EMBL" id="SHJ22777.1"/>
    </source>
</evidence>
<name>A0A1M6HKS7_9CLOT</name>
<dbReference type="EMBL" id="FQZO01000003">
    <property type="protein sequence ID" value="SHJ22777.1"/>
    <property type="molecule type" value="Genomic_DNA"/>
</dbReference>
<sequence>MEEELISKKDLLIETDISYGQLYRWKRKNIIPEEWFIKKASFTGQETYFPREKILERIQKIKDLKDNLSLDELAEQFSLKPTALRLHRDKLLEKNIVTDTVLDIYESLFEKIEMYDFSAMLKVFIFNIILKTGKISVEEASRIITNYNILHEANNEKLFKILYLRKYGIGTCLFGVLPCEFYPEQEAKIVLNIDIPDMIEELKIKINE</sequence>
<keyword evidence="2" id="KW-1185">Reference proteome</keyword>
<organism evidence="1 2">
    <name type="scientific">Clostridium amylolyticum</name>
    <dbReference type="NCBI Taxonomy" id="1121298"/>
    <lineage>
        <taxon>Bacteria</taxon>
        <taxon>Bacillati</taxon>
        <taxon>Bacillota</taxon>
        <taxon>Clostridia</taxon>
        <taxon>Eubacteriales</taxon>
        <taxon>Clostridiaceae</taxon>
        <taxon>Clostridium</taxon>
    </lineage>
</organism>
<protein>
    <recommendedName>
        <fullName evidence="3">DUF4004 domain-containing protein</fullName>
    </recommendedName>
</protein>
<dbReference type="STRING" id="1121298.SAMN05444401_2556"/>
<dbReference type="Pfam" id="PF13171">
    <property type="entry name" value="DUF4004"/>
    <property type="match status" value="1"/>
</dbReference>
<proteinExistence type="predicted"/>
<gene>
    <name evidence="1" type="ORF">SAMN05444401_2556</name>
</gene>
<dbReference type="RefSeq" id="WP_073007068.1">
    <property type="nucleotide sequence ID" value="NZ_FQZO01000003.1"/>
</dbReference>
<dbReference type="InterPro" id="IPR025063">
    <property type="entry name" value="DUF4004"/>
</dbReference>